<dbReference type="Pfam" id="PF00344">
    <property type="entry name" value="SecY"/>
    <property type="match status" value="1"/>
</dbReference>
<dbReference type="STRING" id="1797580.A2Z61_00730"/>
<evidence type="ECO:0000313" key="13">
    <source>
        <dbReference type="Proteomes" id="UP000186029"/>
    </source>
</evidence>
<evidence type="ECO:0000256" key="11">
    <source>
        <dbReference type="RuleBase" id="RU004349"/>
    </source>
</evidence>
<dbReference type="EMBL" id="MFAC01000027">
    <property type="protein sequence ID" value="OGD66607.1"/>
    <property type="molecule type" value="Genomic_DNA"/>
</dbReference>
<comment type="caution">
    <text evidence="12">The sequence shown here is derived from an EMBL/GenBank/DDBJ whole genome shotgun (WGS) entry which is preliminary data.</text>
</comment>
<dbReference type="Gene3D" id="1.10.3370.10">
    <property type="entry name" value="SecY subunit domain"/>
    <property type="match status" value="1"/>
</dbReference>
<name>A0A1F5EGQ5_9BACT</name>
<keyword evidence="10" id="KW-1003">Cell membrane</keyword>
<protein>
    <recommendedName>
        <fullName evidence="9 10">Protein translocase subunit SecY</fullName>
    </recommendedName>
</protein>
<comment type="subunit">
    <text evidence="10">Component of the Sec protein translocase complex. Heterotrimer consisting of SecY, SecE and SecG subunits. The heterotrimers can form oligomers, although 1 heterotrimer is thought to be able to translocate proteins. Interacts with the ribosome. Interacts with SecDF, and other proteins may be involved. Interacts with SecA.</text>
</comment>
<dbReference type="InterPro" id="IPR023201">
    <property type="entry name" value="SecY_dom_sf"/>
</dbReference>
<feature type="transmembrane region" description="Helical" evidence="10">
    <location>
        <begin position="390"/>
        <end position="411"/>
    </location>
</feature>
<evidence type="ECO:0000256" key="10">
    <source>
        <dbReference type="HAMAP-Rule" id="MF_01465"/>
    </source>
</evidence>
<dbReference type="NCBIfam" id="TIGR00967">
    <property type="entry name" value="3a0501s007"/>
    <property type="match status" value="1"/>
</dbReference>
<keyword evidence="3 10" id="KW-0813">Transport</keyword>
<feature type="transmembrane region" description="Helical" evidence="10">
    <location>
        <begin position="308"/>
        <end position="328"/>
    </location>
</feature>
<dbReference type="PIRSF" id="PIRSF004557">
    <property type="entry name" value="SecY"/>
    <property type="match status" value="1"/>
</dbReference>
<evidence type="ECO:0000256" key="8">
    <source>
        <dbReference type="ARBA" id="ARBA00023136"/>
    </source>
</evidence>
<dbReference type="AlphaFoldDB" id="A0A1F5EGQ5"/>
<evidence type="ECO:0000256" key="7">
    <source>
        <dbReference type="ARBA" id="ARBA00023010"/>
    </source>
</evidence>
<dbReference type="InterPro" id="IPR030659">
    <property type="entry name" value="SecY_CS"/>
</dbReference>
<dbReference type="FunFam" id="1.10.3370.10:FF:000001">
    <property type="entry name" value="Preprotein translocase subunit SecY"/>
    <property type="match status" value="1"/>
</dbReference>
<evidence type="ECO:0000256" key="4">
    <source>
        <dbReference type="ARBA" id="ARBA00022692"/>
    </source>
</evidence>
<dbReference type="GO" id="GO:0043952">
    <property type="term" value="P:protein transport by the Sec complex"/>
    <property type="evidence" value="ECO:0007669"/>
    <property type="project" value="UniProtKB-UniRule"/>
</dbReference>
<feature type="transmembrane region" description="Helical" evidence="10">
    <location>
        <begin position="208"/>
        <end position="228"/>
    </location>
</feature>
<feature type="transmembrane region" description="Helical" evidence="10">
    <location>
        <begin position="265"/>
        <end position="288"/>
    </location>
</feature>
<evidence type="ECO:0000256" key="2">
    <source>
        <dbReference type="ARBA" id="ARBA00005751"/>
    </source>
</evidence>
<proteinExistence type="inferred from homology"/>
<dbReference type="SUPFAM" id="SSF103491">
    <property type="entry name" value="Preprotein translocase SecY subunit"/>
    <property type="match status" value="1"/>
</dbReference>
<feature type="transmembrane region" description="Helical" evidence="10">
    <location>
        <begin position="148"/>
        <end position="167"/>
    </location>
</feature>
<keyword evidence="7 10" id="KW-0811">Translocation</keyword>
<comment type="similarity">
    <text evidence="2 10 11">Belongs to the SecY/SEC61-alpha family.</text>
</comment>
<dbReference type="GO" id="GO:0005886">
    <property type="term" value="C:plasma membrane"/>
    <property type="evidence" value="ECO:0007669"/>
    <property type="project" value="UniProtKB-SubCell"/>
</dbReference>
<feature type="transmembrane region" description="Helical" evidence="10">
    <location>
        <begin position="119"/>
        <end position="136"/>
    </location>
</feature>
<dbReference type="GO" id="GO:0065002">
    <property type="term" value="P:intracellular protein transmembrane transport"/>
    <property type="evidence" value="ECO:0007669"/>
    <property type="project" value="UniProtKB-UniRule"/>
</dbReference>
<feature type="transmembrane region" description="Helical" evidence="10">
    <location>
        <begin position="21"/>
        <end position="42"/>
    </location>
</feature>
<keyword evidence="8 10" id="KW-0472">Membrane</keyword>
<keyword evidence="6 10" id="KW-1133">Transmembrane helix</keyword>
<dbReference type="HAMAP" id="MF_01465">
    <property type="entry name" value="SecY"/>
    <property type="match status" value="1"/>
</dbReference>
<dbReference type="PRINTS" id="PR00303">
    <property type="entry name" value="SECYTRNLCASE"/>
</dbReference>
<accession>A0A1F5EGQ5</accession>
<organism evidence="12 13">
    <name type="scientific">Candidatus Campbellbacteria bacterium RIFCSPLOWO2_02_35_12</name>
    <dbReference type="NCBI Taxonomy" id="1797580"/>
    <lineage>
        <taxon>Bacteria</taxon>
        <taxon>Candidatus Campbelliibacteriota</taxon>
    </lineage>
</organism>
<comment type="function">
    <text evidence="10">The central subunit of the protein translocation channel SecYEG. Consists of two halves formed by TMs 1-5 and 6-10. These two domains form a lateral gate at the front which open onto the bilayer between TMs 2 and 7, and are clamped together by SecE at the back. The channel is closed by both a pore ring composed of hydrophobic SecY resides and a short helix (helix 2A) on the extracellular side of the membrane which forms a plug. The plug probably moves laterally to allow the channel to open. The ring and the pore may move independently.</text>
</comment>
<evidence type="ECO:0000256" key="1">
    <source>
        <dbReference type="ARBA" id="ARBA00004141"/>
    </source>
</evidence>
<comment type="subcellular location">
    <subcellularLocation>
        <location evidence="10">Cell membrane</location>
        <topology evidence="10">Multi-pass membrane protein</topology>
    </subcellularLocation>
    <subcellularLocation>
        <location evidence="1">Membrane</location>
        <topology evidence="1">Multi-pass membrane protein</topology>
    </subcellularLocation>
</comment>
<keyword evidence="4 10" id="KW-0812">Transmembrane</keyword>
<keyword evidence="5 10" id="KW-0653">Protein transport</keyword>
<reference evidence="12 13" key="1">
    <citation type="journal article" date="2016" name="Nat. Commun.">
        <title>Thousands of microbial genomes shed light on interconnected biogeochemical processes in an aquifer system.</title>
        <authorList>
            <person name="Anantharaman K."/>
            <person name="Brown C.T."/>
            <person name="Hug L.A."/>
            <person name="Sharon I."/>
            <person name="Castelle C.J."/>
            <person name="Probst A.J."/>
            <person name="Thomas B.C."/>
            <person name="Singh A."/>
            <person name="Wilkins M.J."/>
            <person name="Karaoz U."/>
            <person name="Brodie E.L."/>
            <person name="Williams K.H."/>
            <person name="Hubbard S.S."/>
            <person name="Banfield J.F."/>
        </authorList>
    </citation>
    <scope>NUCLEOTIDE SEQUENCE [LARGE SCALE GENOMIC DNA]</scope>
</reference>
<evidence type="ECO:0000313" key="12">
    <source>
        <dbReference type="EMBL" id="OGD66607.1"/>
    </source>
</evidence>
<evidence type="ECO:0000256" key="9">
    <source>
        <dbReference type="ARBA" id="ARBA00039733"/>
    </source>
</evidence>
<feature type="transmembrane region" description="Helical" evidence="10">
    <location>
        <begin position="174"/>
        <end position="196"/>
    </location>
</feature>
<evidence type="ECO:0000256" key="5">
    <source>
        <dbReference type="ARBA" id="ARBA00022927"/>
    </source>
</evidence>
<evidence type="ECO:0000256" key="6">
    <source>
        <dbReference type="ARBA" id="ARBA00022989"/>
    </source>
</evidence>
<dbReference type="PROSITE" id="PS00756">
    <property type="entry name" value="SECY_2"/>
    <property type="match status" value="1"/>
</dbReference>
<sequence>MTNFLAKLNLIFKDKILRERIFFVFIILALFRLLAVIPIPGIDIFQLEQFFSNNQFLGLLNIFSGGGLSNLSIVMLGVAPYITGSIIMQLLTIMSPKLKAIYQEEGEAGRKKFSQYSRLLSIPLALMQGFAFILLLTKQGIVPDLGMFSLITNVIVIAAGSVLLMWLGELITEFGIGNGVSLIIFAGIVAGLPNTINQLIFTFNVSQIPLYLGFIAVGLLITAGVVVVTEAERPIPITYAKRVRGMKVYGGISTYLPLRVNQAGVIPIIFALSILLFPQMILNFIANINSQFIVSISNFILGVLENGWVYAGLYFMLVFLFTYFYTAVTFDPDSIATNLQKSGAFVPGVRPGRNTSEYIGKILTRITLVGAIFLGVIAILPLGMQAITGITALAIGGTALLIAVSVVIDLIRKIEAQISMREY</sequence>
<gene>
    <name evidence="10" type="primary">secY</name>
    <name evidence="12" type="ORF">A2Z61_00730</name>
</gene>
<feature type="transmembrane region" description="Helical" evidence="10">
    <location>
        <begin position="362"/>
        <end position="384"/>
    </location>
</feature>
<dbReference type="InterPro" id="IPR026593">
    <property type="entry name" value="SecY"/>
</dbReference>
<dbReference type="GO" id="GO:0006605">
    <property type="term" value="P:protein targeting"/>
    <property type="evidence" value="ECO:0007669"/>
    <property type="project" value="UniProtKB-UniRule"/>
</dbReference>
<evidence type="ECO:0000256" key="3">
    <source>
        <dbReference type="ARBA" id="ARBA00022448"/>
    </source>
</evidence>
<dbReference type="Proteomes" id="UP000186029">
    <property type="component" value="Unassembled WGS sequence"/>
</dbReference>
<dbReference type="PANTHER" id="PTHR10906">
    <property type="entry name" value="SECY/SEC61-ALPHA FAMILY MEMBER"/>
    <property type="match status" value="1"/>
</dbReference>
<feature type="transmembrane region" description="Helical" evidence="10">
    <location>
        <begin position="62"/>
        <end position="91"/>
    </location>
</feature>
<dbReference type="InterPro" id="IPR002208">
    <property type="entry name" value="SecY/SEC61-alpha"/>
</dbReference>